<proteinExistence type="predicted"/>
<feature type="chain" id="PRO_5035807793" evidence="1">
    <location>
        <begin position="23"/>
        <end position="100"/>
    </location>
</feature>
<dbReference type="Proteomes" id="UP000015106">
    <property type="component" value="Chromosome 4"/>
</dbReference>
<evidence type="ECO:0000313" key="3">
    <source>
        <dbReference type="Proteomes" id="UP000015106"/>
    </source>
</evidence>
<feature type="signal peptide" evidence="1">
    <location>
        <begin position="1"/>
        <end position="22"/>
    </location>
</feature>
<dbReference type="EnsemblPlants" id="TuG1812G0400000604.01.T01">
    <property type="protein sequence ID" value="TuG1812G0400000604.01.T01"/>
    <property type="gene ID" value="TuG1812G0400000604.01"/>
</dbReference>
<dbReference type="AlphaFoldDB" id="A0A8R7U3J7"/>
<accession>A0A8R7U3J7</accession>
<evidence type="ECO:0000313" key="2">
    <source>
        <dbReference type="EnsemblPlants" id="TuG1812G0400000604.01.T01"/>
    </source>
</evidence>
<protein>
    <submittedName>
        <fullName evidence="2">Uncharacterized protein</fullName>
    </submittedName>
</protein>
<name>A0A8R7U3J7_TRIUA</name>
<organism evidence="2 3">
    <name type="scientific">Triticum urartu</name>
    <name type="common">Red wild einkorn</name>
    <name type="synonym">Crithodium urartu</name>
    <dbReference type="NCBI Taxonomy" id="4572"/>
    <lineage>
        <taxon>Eukaryota</taxon>
        <taxon>Viridiplantae</taxon>
        <taxon>Streptophyta</taxon>
        <taxon>Embryophyta</taxon>
        <taxon>Tracheophyta</taxon>
        <taxon>Spermatophyta</taxon>
        <taxon>Magnoliopsida</taxon>
        <taxon>Liliopsida</taxon>
        <taxon>Poales</taxon>
        <taxon>Poaceae</taxon>
        <taxon>BOP clade</taxon>
        <taxon>Pooideae</taxon>
        <taxon>Triticodae</taxon>
        <taxon>Triticeae</taxon>
        <taxon>Triticinae</taxon>
        <taxon>Triticum</taxon>
    </lineage>
</organism>
<reference evidence="2" key="2">
    <citation type="submission" date="2018-03" db="EMBL/GenBank/DDBJ databases">
        <title>The Triticum urartu genome reveals the dynamic nature of wheat genome evolution.</title>
        <authorList>
            <person name="Ling H."/>
            <person name="Ma B."/>
            <person name="Shi X."/>
            <person name="Liu H."/>
            <person name="Dong L."/>
            <person name="Sun H."/>
            <person name="Cao Y."/>
            <person name="Gao Q."/>
            <person name="Zheng S."/>
            <person name="Li Y."/>
            <person name="Yu Y."/>
            <person name="Du H."/>
            <person name="Qi M."/>
            <person name="Li Y."/>
            <person name="Yu H."/>
            <person name="Cui Y."/>
            <person name="Wang N."/>
            <person name="Chen C."/>
            <person name="Wu H."/>
            <person name="Zhao Y."/>
            <person name="Zhang J."/>
            <person name="Li Y."/>
            <person name="Zhou W."/>
            <person name="Zhang B."/>
            <person name="Hu W."/>
            <person name="Eijk M."/>
            <person name="Tang J."/>
            <person name="Witsenboer H."/>
            <person name="Zhao S."/>
            <person name="Li Z."/>
            <person name="Zhang A."/>
            <person name="Wang D."/>
            <person name="Liang C."/>
        </authorList>
    </citation>
    <scope>NUCLEOTIDE SEQUENCE [LARGE SCALE GENOMIC DNA]</scope>
    <source>
        <strain evidence="2">cv. G1812</strain>
    </source>
</reference>
<dbReference type="Gramene" id="TuG1812G0400000604.01.T01">
    <property type="protein sequence ID" value="TuG1812G0400000604.01.T01"/>
    <property type="gene ID" value="TuG1812G0400000604.01"/>
</dbReference>
<reference evidence="3" key="1">
    <citation type="journal article" date="2013" name="Nature">
        <title>Draft genome of the wheat A-genome progenitor Triticum urartu.</title>
        <authorList>
            <person name="Ling H.Q."/>
            <person name="Zhao S."/>
            <person name="Liu D."/>
            <person name="Wang J."/>
            <person name="Sun H."/>
            <person name="Zhang C."/>
            <person name="Fan H."/>
            <person name="Li D."/>
            <person name="Dong L."/>
            <person name="Tao Y."/>
            <person name="Gao C."/>
            <person name="Wu H."/>
            <person name="Li Y."/>
            <person name="Cui Y."/>
            <person name="Guo X."/>
            <person name="Zheng S."/>
            <person name="Wang B."/>
            <person name="Yu K."/>
            <person name="Liang Q."/>
            <person name="Yang W."/>
            <person name="Lou X."/>
            <person name="Chen J."/>
            <person name="Feng M."/>
            <person name="Jian J."/>
            <person name="Zhang X."/>
            <person name="Luo G."/>
            <person name="Jiang Y."/>
            <person name="Liu J."/>
            <person name="Wang Z."/>
            <person name="Sha Y."/>
            <person name="Zhang B."/>
            <person name="Wu H."/>
            <person name="Tang D."/>
            <person name="Shen Q."/>
            <person name="Xue P."/>
            <person name="Zou S."/>
            <person name="Wang X."/>
            <person name="Liu X."/>
            <person name="Wang F."/>
            <person name="Yang Y."/>
            <person name="An X."/>
            <person name="Dong Z."/>
            <person name="Zhang K."/>
            <person name="Zhang X."/>
            <person name="Luo M.C."/>
            <person name="Dvorak J."/>
            <person name="Tong Y."/>
            <person name="Wang J."/>
            <person name="Yang H."/>
            <person name="Li Z."/>
            <person name="Wang D."/>
            <person name="Zhang A."/>
            <person name="Wang J."/>
        </authorList>
    </citation>
    <scope>NUCLEOTIDE SEQUENCE</scope>
    <source>
        <strain evidence="3">cv. G1812</strain>
    </source>
</reference>
<sequence>MEGKTMSCFFILLLLLGNYTQADSYRLLENCQSHLIGDFTCSKWTCWEQCVNSYFDKKIKEYYCIRKSIKRYCVCVIVTRNTIWLLMHIASSVWNKIYIS</sequence>
<reference evidence="2" key="3">
    <citation type="submission" date="2022-06" db="UniProtKB">
        <authorList>
            <consortium name="EnsemblPlants"/>
        </authorList>
    </citation>
    <scope>IDENTIFICATION</scope>
</reference>
<keyword evidence="1" id="KW-0732">Signal</keyword>
<evidence type="ECO:0000256" key="1">
    <source>
        <dbReference type="SAM" id="SignalP"/>
    </source>
</evidence>
<keyword evidence="3" id="KW-1185">Reference proteome</keyword>